<reference evidence="1 2" key="1">
    <citation type="submission" date="2018-04" db="EMBL/GenBank/DDBJ databases">
        <title>Genome of Nocardioides gansuensis WSJ-1.</title>
        <authorList>
            <person name="Wu S."/>
            <person name="Wang G."/>
        </authorList>
    </citation>
    <scope>NUCLEOTIDE SEQUENCE [LARGE SCALE GENOMIC DNA]</scope>
    <source>
        <strain evidence="1 2">WSJ-1</strain>
    </source>
</reference>
<sequence>MGLAEVEAAFAEIGAPTYDEASPRCLDMSLCSFSASDEDFRWELTVAFGDPDVPNGASLHVLPR</sequence>
<gene>
    <name evidence="1" type="ORF">DDE18_01815</name>
</gene>
<name>A0A2T8FFB7_9ACTN</name>
<dbReference type="Proteomes" id="UP000246018">
    <property type="component" value="Unassembled WGS sequence"/>
</dbReference>
<evidence type="ECO:0000313" key="2">
    <source>
        <dbReference type="Proteomes" id="UP000246018"/>
    </source>
</evidence>
<accession>A0A2T8FFB7</accession>
<keyword evidence="2" id="KW-1185">Reference proteome</keyword>
<dbReference type="RefSeq" id="WP_116570516.1">
    <property type="nucleotide sequence ID" value="NZ_QDGZ01000001.1"/>
</dbReference>
<evidence type="ECO:0000313" key="1">
    <source>
        <dbReference type="EMBL" id="PVG84385.1"/>
    </source>
</evidence>
<dbReference type="EMBL" id="QDGZ01000001">
    <property type="protein sequence ID" value="PVG84385.1"/>
    <property type="molecule type" value="Genomic_DNA"/>
</dbReference>
<protein>
    <submittedName>
        <fullName evidence="1">Uncharacterized protein</fullName>
    </submittedName>
</protein>
<organism evidence="1 2">
    <name type="scientific">Nocardioides gansuensis</name>
    <dbReference type="NCBI Taxonomy" id="2138300"/>
    <lineage>
        <taxon>Bacteria</taxon>
        <taxon>Bacillati</taxon>
        <taxon>Actinomycetota</taxon>
        <taxon>Actinomycetes</taxon>
        <taxon>Propionibacteriales</taxon>
        <taxon>Nocardioidaceae</taxon>
        <taxon>Nocardioides</taxon>
    </lineage>
</organism>
<dbReference type="AlphaFoldDB" id="A0A2T8FFB7"/>
<comment type="caution">
    <text evidence="1">The sequence shown here is derived from an EMBL/GenBank/DDBJ whole genome shotgun (WGS) entry which is preliminary data.</text>
</comment>
<proteinExistence type="predicted"/>